<feature type="domain" description="Transposase IS66 central" evidence="1">
    <location>
        <begin position="21"/>
        <end position="102"/>
    </location>
</feature>
<proteinExistence type="predicted"/>
<organism evidence="2 3">
    <name type="scientific">Sorangium cellulosum</name>
    <name type="common">Polyangium cellulosum</name>
    <dbReference type="NCBI Taxonomy" id="56"/>
    <lineage>
        <taxon>Bacteria</taxon>
        <taxon>Pseudomonadati</taxon>
        <taxon>Myxococcota</taxon>
        <taxon>Polyangia</taxon>
        <taxon>Polyangiales</taxon>
        <taxon>Polyangiaceae</taxon>
        <taxon>Sorangium</taxon>
    </lineage>
</organism>
<protein>
    <recommendedName>
        <fullName evidence="1">Transposase IS66 central domain-containing protein</fullName>
    </recommendedName>
</protein>
<dbReference type="RefSeq" id="WP_233561574.1">
    <property type="nucleotide sequence ID" value="NZ_CP162579.1"/>
</dbReference>
<sequence>MGRSCACRRRSTRIRWRASFAHSEAHDDPGARTALGFIHQLFAIDEATKDLAPGRRTEQRRSCAQPVLDAFRAWLDSEELLVLPRSPIAGATGYARNQWLALWFNRIVSEH</sequence>
<dbReference type="InterPro" id="IPR004291">
    <property type="entry name" value="Transposase_IS66_central"/>
</dbReference>
<accession>A0A150QLV0</accession>
<dbReference type="EMBL" id="JEMA01000516">
    <property type="protein sequence ID" value="KYF68934.1"/>
    <property type="molecule type" value="Genomic_DNA"/>
</dbReference>
<dbReference type="AlphaFoldDB" id="A0A150QLV0"/>
<gene>
    <name evidence="2" type="ORF">BE15_47285</name>
</gene>
<dbReference type="Proteomes" id="UP000075260">
    <property type="component" value="Unassembled WGS sequence"/>
</dbReference>
<evidence type="ECO:0000313" key="2">
    <source>
        <dbReference type="EMBL" id="KYF68934.1"/>
    </source>
</evidence>
<name>A0A150QLV0_SORCE</name>
<evidence type="ECO:0000313" key="3">
    <source>
        <dbReference type="Proteomes" id="UP000075260"/>
    </source>
</evidence>
<evidence type="ECO:0000259" key="1">
    <source>
        <dbReference type="Pfam" id="PF03050"/>
    </source>
</evidence>
<reference evidence="2 3" key="1">
    <citation type="submission" date="2014-02" db="EMBL/GenBank/DDBJ databases">
        <title>The small core and large imbalanced accessory genome model reveals a collaborative survival strategy of Sorangium cellulosum strains in nature.</title>
        <authorList>
            <person name="Han K."/>
            <person name="Peng R."/>
            <person name="Blom J."/>
            <person name="Li Y.-Z."/>
        </authorList>
    </citation>
    <scope>NUCLEOTIDE SEQUENCE [LARGE SCALE GENOMIC DNA]</scope>
    <source>
        <strain evidence="2 3">So0008-312</strain>
    </source>
</reference>
<dbReference type="Pfam" id="PF03050">
    <property type="entry name" value="DDE_Tnp_IS66"/>
    <property type="match status" value="1"/>
</dbReference>
<comment type="caution">
    <text evidence="2">The sequence shown here is derived from an EMBL/GenBank/DDBJ whole genome shotgun (WGS) entry which is preliminary data.</text>
</comment>